<keyword evidence="2" id="KW-0001">2Fe-2S</keyword>
<dbReference type="Pfam" id="PF00111">
    <property type="entry name" value="Fer2"/>
    <property type="match status" value="1"/>
</dbReference>
<dbReference type="EMBL" id="CP066167">
    <property type="protein sequence ID" value="QQD18711.1"/>
    <property type="molecule type" value="Genomic_DNA"/>
</dbReference>
<sequence>MVKIRFIEHTGVEHNVDALKGETLMSAAINNLVPGIDADCGGNCACGTCHIVIEKEWLGSSGEIGSDEQSLLTMTPEISKGSRLACQVVVTPALEGAVVRLPEFQM</sequence>
<dbReference type="GO" id="GO:0140647">
    <property type="term" value="P:P450-containing electron transport chain"/>
    <property type="evidence" value="ECO:0007669"/>
    <property type="project" value="InterPro"/>
</dbReference>
<keyword evidence="3" id="KW-0479">Metal-binding</keyword>
<gene>
    <name evidence="8" type="ORF">I6N98_02240</name>
</gene>
<comment type="similarity">
    <text evidence="1">Belongs to the adrenodoxin/putidaredoxin family.</text>
</comment>
<evidence type="ECO:0000256" key="6">
    <source>
        <dbReference type="ARBA" id="ARBA00034078"/>
    </source>
</evidence>
<dbReference type="InterPro" id="IPR001055">
    <property type="entry name" value="Adrenodoxin-like"/>
</dbReference>
<evidence type="ECO:0000256" key="5">
    <source>
        <dbReference type="ARBA" id="ARBA00023014"/>
    </source>
</evidence>
<dbReference type="SUPFAM" id="SSF54292">
    <property type="entry name" value="2Fe-2S ferredoxin-like"/>
    <property type="match status" value="1"/>
</dbReference>
<dbReference type="InterPro" id="IPR001041">
    <property type="entry name" value="2Fe-2S_ferredoxin-type"/>
</dbReference>
<keyword evidence="5" id="KW-0411">Iron-sulfur</keyword>
<organism evidence="8 9">
    <name type="scientific">Spongiibacter nanhainus</name>
    <dbReference type="NCBI Taxonomy" id="2794344"/>
    <lineage>
        <taxon>Bacteria</taxon>
        <taxon>Pseudomonadati</taxon>
        <taxon>Pseudomonadota</taxon>
        <taxon>Gammaproteobacteria</taxon>
        <taxon>Cellvibrionales</taxon>
        <taxon>Spongiibacteraceae</taxon>
        <taxon>Spongiibacter</taxon>
    </lineage>
</organism>
<feature type="domain" description="2Fe-2S ferredoxin-type" evidence="7">
    <location>
        <begin position="2"/>
        <end position="105"/>
    </location>
</feature>
<accession>A0A7T4UQI0</accession>
<dbReference type="InterPro" id="IPR012675">
    <property type="entry name" value="Beta-grasp_dom_sf"/>
</dbReference>
<keyword evidence="9" id="KW-1185">Reference proteome</keyword>
<dbReference type="AlphaFoldDB" id="A0A7T4UQI0"/>
<dbReference type="KEGG" id="snan:I6N98_02240"/>
<evidence type="ECO:0000313" key="8">
    <source>
        <dbReference type="EMBL" id="QQD18711.1"/>
    </source>
</evidence>
<name>A0A7T4UQI0_9GAMM</name>
<dbReference type="GO" id="GO:0009055">
    <property type="term" value="F:electron transfer activity"/>
    <property type="evidence" value="ECO:0007669"/>
    <property type="project" value="TreeGrafter"/>
</dbReference>
<dbReference type="GO" id="GO:0046872">
    <property type="term" value="F:metal ion binding"/>
    <property type="evidence" value="ECO:0007669"/>
    <property type="project" value="UniProtKB-KW"/>
</dbReference>
<dbReference type="InterPro" id="IPR036010">
    <property type="entry name" value="2Fe-2S_ferredoxin-like_sf"/>
</dbReference>
<evidence type="ECO:0000256" key="3">
    <source>
        <dbReference type="ARBA" id="ARBA00022723"/>
    </source>
</evidence>
<dbReference type="CDD" id="cd00207">
    <property type="entry name" value="fer2"/>
    <property type="match status" value="1"/>
</dbReference>
<dbReference type="GO" id="GO:0051537">
    <property type="term" value="F:2 iron, 2 sulfur cluster binding"/>
    <property type="evidence" value="ECO:0007669"/>
    <property type="project" value="UniProtKB-KW"/>
</dbReference>
<evidence type="ECO:0000259" key="7">
    <source>
        <dbReference type="PROSITE" id="PS51085"/>
    </source>
</evidence>
<reference evidence="8 9" key="1">
    <citation type="submission" date="2020-12" db="EMBL/GenBank/DDBJ databases">
        <authorList>
            <person name="Shan Y."/>
        </authorList>
    </citation>
    <scope>NUCLEOTIDE SEQUENCE [LARGE SCALE GENOMIC DNA]</scope>
    <source>
        <strain evidence="9">csc3.9</strain>
    </source>
</reference>
<keyword evidence="4" id="KW-0408">Iron</keyword>
<dbReference type="PANTHER" id="PTHR23426">
    <property type="entry name" value="FERREDOXIN/ADRENODOXIN"/>
    <property type="match status" value="1"/>
</dbReference>
<comment type="cofactor">
    <cofactor evidence="6">
        <name>[2Fe-2S] cluster</name>
        <dbReference type="ChEBI" id="CHEBI:190135"/>
    </cofactor>
</comment>
<evidence type="ECO:0000256" key="2">
    <source>
        <dbReference type="ARBA" id="ARBA00022714"/>
    </source>
</evidence>
<dbReference type="Proteomes" id="UP000596063">
    <property type="component" value="Chromosome"/>
</dbReference>
<protein>
    <submittedName>
        <fullName evidence="8">2Fe-2S iron-sulfur cluster binding domain-containing protein</fullName>
    </submittedName>
</protein>
<proteinExistence type="inferred from homology"/>
<dbReference type="PANTHER" id="PTHR23426:SF65">
    <property type="entry name" value="FERREDOXIN-2, MITOCHONDRIAL"/>
    <property type="match status" value="1"/>
</dbReference>
<evidence type="ECO:0000256" key="4">
    <source>
        <dbReference type="ARBA" id="ARBA00023004"/>
    </source>
</evidence>
<dbReference type="PROSITE" id="PS51085">
    <property type="entry name" value="2FE2S_FER_2"/>
    <property type="match status" value="1"/>
</dbReference>
<evidence type="ECO:0000313" key="9">
    <source>
        <dbReference type="Proteomes" id="UP000596063"/>
    </source>
</evidence>
<dbReference type="RefSeq" id="WP_198570201.1">
    <property type="nucleotide sequence ID" value="NZ_CP066167.1"/>
</dbReference>
<dbReference type="Gene3D" id="3.10.20.30">
    <property type="match status" value="1"/>
</dbReference>
<evidence type="ECO:0000256" key="1">
    <source>
        <dbReference type="ARBA" id="ARBA00010914"/>
    </source>
</evidence>